<dbReference type="Proteomes" id="UP000613266">
    <property type="component" value="Unassembled WGS sequence"/>
</dbReference>
<evidence type="ECO:0000313" key="1">
    <source>
        <dbReference type="EMBL" id="MBH9577218.1"/>
    </source>
</evidence>
<accession>A0A931NGZ9</accession>
<organism evidence="1 2">
    <name type="scientific">Inhella proteolytica</name>
    <dbReference type="NCBI Taxonomy" id="2795029"/>
    <lineage>
        <taxon>Bacteria</taxon>
        <taxon>Pseudomonadati</taxon>
        <taxon>Pseudomonadota</taxon>
        <taxon>Betaproteobacteria</taxon>
        <taxon>Burkholderiales</taxon>
        <taxon>Sphaerotilaceae</taxon>
        <taxon>Inhella</taxon>
    </lineage>
</organism>
<proteinExistence type="predicted"/>
<reference evidence="1" key="1">
    <citation type="submission" date="2020-12" db="EMBL/GenBank/DDBJ databases">
        <title>The genome sequence of Inhella sp. 1Y17.</title>
        <authorList>
            <person name="Liu Y."/>
        </authorList>
    </citation>
    <scope>NUCLEOTIDE SEQUENCE</scope>
    <source>
        <strain evidence="1">1Y17</strain>
    </source>
</reference>
<dbReference type="InterPro" id="IPR010035">
    <property type="entry name" value="Thi_S"/>
</dbReference>
<keyword evidence="2" id="KW-1185">Reference proteome</keyword>
<dbReference type="CDD" id="cd00565">
    <property type="entry name" value="Ubl_ThiS"/>
    <property type="match status" value="1"/>
</dbReference>
<gene>
    <name evidence="1" type="primary">thiS</name>
    <name evidence="1" type="ORF">I7X39_09895</name>
</gene>
<comment type="caution">
    <text evidence="1">The sequence shown here is derived from an EMBL/GenBank/DDBJ whole genome shotgun (WGS) entry which is preliminary data.</text>
</comment>
<dbReference type="Gene3D" id="3.10.20.30">
    <property type="match status" value="1"/>
</dbReference>
<dbReference type="NCBIfam" id="TIGR01683">
    <property type="entry name" value="thiS"/>
    <property type="match status" value="1"/>
</dbReference>
<sequence length="70" mass="7342">MKVTVLTDQGPLQLDAPATLQQALQALLHGRDPELVASAVNGRFVPRGQRAGFALKDGDCVQVFSPITGG</sequence>
<protein>
    <submittedName>
        <fullName evidence="1">Sulfur carrier protein ThiS</fullName>
    </submittedName>
</protein>
<dbReference type="InterPro" id="IPR003749">
    <property type="entry name" value="ThiS/MoaD-like"/>
</dbReference>
<dbReference type="SUPFAM" id="SSF54285">
    <property type="entry name" value="MoaD/ThiS"/>
    <property type="match status" value="1"/>
</dbReference>
<dbReference type="InterPro" id="IPR012675">
    <property type="entry name" value="Beta-grasp_dom_sf"/>
</dbReference>
<dbReference type="EMBL" id="JAEDAK010000006">
    <property type="protein sequence ID" value="MBH9577218.1"/>
    <property type="molecule type" value="Genomic_DNA"/>
</dbReference>
<evidence type="ECO:0000313" key="2">
    <source>
        <dbReference type="Proteomes" id="UP000613266"/>
    </source>
</evidence>
<dbReference type="AlphaFoldDB" id="A0A931NGZ9"/>
<dbReference type="InterPro" id="IPR016155">
    <property type="entry name" value="Mopterin_synth/thiamin_S_b"/>
</dbReference>
<dbReference type="RefSeq" id="WP_198110998.1">
    <property type="nucleotide sequence ID" value="NZ_JAEDAK010000006.1"/>
</dbReference>
<name>A0A931NGZ9_9BURK</name>
<dbReference type="Pfam" id="PF02597">
    <property type="entry name" value="ThiS"/>
    <property type="match status" value="1"/>
</dbReference>